<feature type="region of interest" description="Disordered" evidence="1">
    <location>
        <begin position="18"/>
        <end position="71"/>
    </location>
</feature>
<proteinExistence type="predicted"/>
<comment type="caution">
    <text evidence="2">The sequence shown here is derived from an EMBL/GenBank/DDBJ whole genome shotgun (WGS) entry which is preliminary data.</text>
</comment>
<feature type="compositionally biased region" description="Low complexity" evidence="1">
    <location>
        <begin position="47"/>
        <end position="71"/>
    </location>
</feature>
<organism evidence="2 3">
    <name type="scientific">Burkholderia savannae</name>
    <dbReference type="NCBI Taxonomy" id="1637837"/>
    <lineage>
        <taxon>Bacteria</taxon>
        <taxon>Pseudomonadati</taxon>
        <taxon>Pseudomonadota</taxon>
        <taxon>Betaproteobacteria</taxon>
        <taxon>Burkholderiales</taxon>
        <taxon>Burkholderiaceae</taxon>
        <taxon>Burkholderia</taxon>
        <taxon>pseudomallei group</taxon>
    </lineage>
</organism>
<dbReference type="EMBL" id="LNJQ01000004">
    <property type="protein sequence ID" value="KWZ37670.1"/>
    <property type="molecule type" value="Genomic_DNA"/>
</dbReference>
<dbReference type="Proteomes" id="UP000070255">
    <property type="component" value="Unassembled WGS sequence"/>
</dbReference>
<evidence type="ECO:0000256" key="1">
    <source>
        <dbReference type="SAM" id="MobiDB-lite"/>
    </source>
</evidence>
<evidence type="ECO:0000313" key="3">
    <source>
        <dbReference type="Proteomes" id="UP000070255"/>
    </source>
</evidence>
<evidence type="ECO:0000313" key="2">
    <source>
        <dbReference type="EMBL" id="KWZ37670.1"/>
    </source>
</evidence>
<sequence>MQMILRLTATIGERRRALKKGMNRKGDESMVDDEEGGELGRDFVGIRPARQGAAATPAPEAESAGRARGAR</sequence>
<reference evidence="2 3" key="1">
    <citation type="submission" date="2015-11" db="EMBL/GenBank/DDBJ databases">
        <authorList>
            <person name="Sahl J."/>
            <person name="Wagner D."/>
            <person name="Keim P."/>
        </authorList>
    </citation>
    <scope>NUCLEOTIDE SEQUENCE [LARGE SCALE GENOMIC DNA]</scope>
    <source>
        <strain evidence="2 3">BDU18</strain>
    </source>
</reference>
<keyword evidence="3" id="KW-1185">Reference proteome</keyword>
<name>A0ABR5T365_9BURK</name>
<accession>A0ABR5T365</accession>
<gene>
    <name evidence="2" type="ORF">WS72_22200</name>
</gene>
<protein>
    <submittedName>
        <fullName evidence="2">Uncharacterized protein</fullName>
    </submittedName>
</protein>